<gene>
    <name evidence="2" type="ORF">E6W36_04565</name>
</gene>
<dbReference type="EMBL" id="CP039704">
    <property type="protein sequence ID" value="QCI79108.1"/>
    <property type="molecule type" value="Genomic_DNA"/>
</dbReference>
<dbReference type="KEGG" id="hgn:E6W36_04565"/>
<feature type="region of interest" description="Disordered" evidence="1">
    <location>
        <begin position="1"/>
        <end position="36"/>
    </location>
</feature>
<protein>
    <recommendedName>
        <fullName evidence="4">S26 family signal peptidase</fullName>
    </recommendedName>
</protein>
<name>A0A4D7C7D7_9SPHN</name>
<evidence type="ECO:0000313" key="3">
    <source>
        <dbReference type="Proteomes" id="UP000298714"/>
    </source>
</evidence>
<evidence type="ECO:0000256" key="1">
    <source>
        <dbReference type="SAM" id="MobiDB-lite"/>
    </source>
</evidence>
<dbReference type="Proteomes" id="UP000298714">
    <property type="component" value="Chromosome"/>
</dbReference>
<reference evidence="3" key="1">
    <citation type="submission" date="2019-04" db="EMBL/GenBank/DDBJ databases">
        <title>Complete genome sequence of Sphingomonas sp. W1-2-3.</title>
        <authorList>
            <person name="Im W.T."/>
        </authorList>
    </citation>
    <scope>NUCLEOTIDE SEQUENCE [LARGE SCALE GENOMIC DNA]</scope>
    <source>
        <strain evidence="3">W1-2-3</strain>
    </source>
</reference>
<sequence>MTHDPNPEAGGGARTRIEADSSAVDGGATASSAAERARRAREHCPFLTTKQAAFHLGLAGTRSRRCAGSGAARRAESMAPSGATISTISRPGRARTCGREAMARLLPSRLPAKPTALIGLGAAALATTIALPPTPWLVWNASASAPIGLYAVSGRQDIASGDMVLVRCPTAGAGSPPSGATFRSISRWSSASRPRPAIASVRAGGRSMSTATRWPNAAKPMAATVRCRGGMAA</sequence>
<accession>A0A4D7C7D7</accession>
<organism evidence="2 3">
    <name type="scientific">Hankyongella ginsenosidimutans</name>
    <dbReference type="NCBI Taxonomy" id="1763828"/>
    <lineage>
        <taxon>Bacteria</taxon>
        <taxon>Pseudomonadati</taxon>
        <taxon>Pseudomonadota</taxon>
        <taxon>Alphaproteobacteria</taxon>
        <taxon>Sphingomonadales</taxon>
        <taxon>Sphingomonadaceae</taxon>
        <taxon>Hankyongella</taxon>
    </lineage>
</organism>
<evidence type="ECO:0008006" key="4">
    <source>
        <dbReference type="Google" id="ProtNLM"/>
    </source>
</evidence>
<evidence type="ECO:0000313" key="2">
    <source>
        <dbReference type="EMBL" id="QCI79108.1"/>
    </source>
</evidence>
<dbReference type="AlphaFoldDB" id="A0A4D7C7D7"/>
<proteinExistence type="predicted"/>
<keyword evidence="3" id="KW-1185">Reference proteome</keyword>